<evidence type="ECO:0000313" key="4">
    <source>
        <dbReference type="EMBL" id="NYD46529.1"/>
    </source>
</evidence>
<evidence type="ECO:0000313" key="5">
    <source>
        <dbReference type="Proteomes" id="UP000529783"/>
    </source>
</evidence>
<feature type="compositionally biased region" description="Basic and acidic residues" evidence="2">
    <location>
        <begin position="135"/>
        <end position="154"/>
    </location>
</feature>
<dbReference type="EMBL" id="JACCBA010000001">
    <property type="protein sequence ID" value="NYD46529.1"/>
    <property type="molecule type" value="Genomic_DNA"/>
</dbReference>
<organism evidence="4 5">
    <name type="scientific">Actinomadura luteofluorescens</name>
    <dbReference type="NCBI Taxonomy" id="46163"/>
    <lineage>
        <taxon>Bacteria</taxon>
        <taxon>Bacillati</taxon>
        <taxon>Actinomycetota</taxon>
        <taxon>Actinomycetes</taxon>
        <taxon>Streptosporangiales</taxon>
        <taxon>Thermomonosporaceae</taxon>
        <taxon>Actinomadura</taxon>
    </lineage>
</organism>
<sequence length="606" mass="64963">MAVKDSGSRGPEERDDKLSSPQADSGKGKEEPSGPETPDREEDAAKPDVKAGGSESGEESEQGEGGEEEQSESEEAGQTDAEPSGGESQDNRDGKLADAQTKSVGEKPEAPDEPVSPKQQHTLPADNPGSPHQPSRRESLARAREFVHQERGPQEPEGVAPESPPPAEGLGESASSAEGDRTEIESPGDQPPLFAPEQAPVTTVTSSSADGGSQDARGVVDEPAKRQEMPGADLTAAPAGEPEFPASSESSDDLSDEPNGRGLAEIPPGEGAGIAEPDEYAPERGISDRLKRWAAKLDRSDRPREIEGVVDRPDFQDPEEEPEFIPDRYGMPLDQPDGTRIPLFDGMPKREQAEQGGLGDCGIIATLGAVAASRPEALRSCVHETDEGNYQVRLHEAKYSRAKQCYEPTGNSITLTVTPELPVMDDEPGKPVFAPALANTAWAPVLEKAIAGADRSWTAERWDRAKQLWKAQGNSGDAPTGYVRLNQGSTPDERSELLTQLTGLPARTVQFPSGYDRQGRSADRQLGDEIAQRLSLDKPVLVGTRELAAGESSLPKGLFAGHVYEVTKIDAQGKLHLRNPWGIDHPAQMTVQELKRNVRTCYSTLE</sequence>
<dbReference type="Proteomes" id="UP000529783">
    <property type="component" value="Unassembled WGS sequence"/>
</dbReference>
<proteinExistence type="predicted"/>
<accession>A0A7Y9EF32</accession>
<dbReference type="GO" id="GO:0006508">
    <property type="term" value="P:proteolysis"/>
    <property type="evidence" value="ECO:0007669"/>
    <property type="project" value="UniProtKB-KW"/>
</dbReference>
<dbReference type="GO" id="GO:0004198">
    <property type="term" value="F:calcium-dependent cysteine-type endopeptidase activity"/>
    <property type="evidence" value="ECO:0007669"/>
    <property type="project" value="InterPro"/>
</dbReference>
<dbReference type="PROSITE" id="PS50203">
    <property type="entry name" value="CALPAIN_CAT"/>
    <property type="match status" value="1"/>
</dbReference>
<feature type="active site" evidence="1">
    <location>
        <position position="361"/>
    </location>
</feature>
<dbReference type="SUPFAM" id="SSF54001">
    <property type="entry name" value="Cysteine proteinases"/>
    <property type="match status" value="1"/>
</dbReference>
<reference evidence="4 5" key="1">
    <citation type="submission" date="2020-07" db="EMBL/GenBank/DDBJ databases">
        <title>Sequencing the genomes of 1000 actinobacteria strains.</title>
        <authorList>
            <person name="Klenk H.-P."/>
        </authorList>
    </citation>
    <scope>NUCLEOTIDE SEQUENCE [LARGE SCALE GENOMIC DNA]</scope>
    <source>
        <strain evidence="4 5">DSM 40398</strain>
    </source>
</reference>
<protein>
    <recommendedName>
        <fullName evidence="3">Calpain catalytic domain-containing protein</fullName>
    </recommendedName>
</protein>
<keyword evidence="5" id="KW-1185">Reference proteome</keyword>
<dbReference type="InterPro" id="IPR038765">
    <property type="entry name" value="Papain-like_cys_pep_sf"/>
</dbReference>
<evidence type="ECO:0000256" key="2">
    <source>
        <dbReference type="SAM" id="MobiDB-lite"/>
    </source>
</evidence>
<feature type="active site" evidence="1">
    <location>
        <position position="579"/>
    </location>
</feature>
<dbReference type="InterPro" id="IPR001300">
    <property type="entry name" value="Peptidase_C2_calpain_cat"/>
</dbReference>
<evidence type="ECO:0000256" key="1">
    <source>
        <dbReference type="PROSITE-ProRule" id="PRU00239"/>
    </source>
</evidence>
<name>A0A7Y9EF32_9ACTN</name>
<feature type="compositionally biased region" description="Basic and acidic residues" evidence="2">
    <location>
        <begin position="281"/>
        <end position="315"/>
    </location>
</feature>
<evidence type="ECO:0000259" key="3">
    <source>
        <dbReference type="PROSITE" id="PS50203"/>
    </source>
</evidence>
<dbReference type="RefSeq" id="WP_179843771.1">
    <property type="nucleotide sequence ID" value="NZ_JACCBA010000001.1"/>
</dbReference>
<feature type="compositionally biased region" description="Basic and acidic residues" evidence="2">
    <location>
        <begin position="1"/>
        <end position="18"/>
    </location>
</feature>
<keyword evidence="1" id="KW-0788">Thiol protease</keyword>
<dbReference type="Pfam" id="PF00648">
    <property type="entry name" value="Peptidase_C2"/>
    <property type="match status" value="1"/>
</dbReference>
<comment type="caution">
    <text evidence="4">The sequence shown here is derived from an EMBL/GenBank/DDBJ whole genome shotgun (WGS) entry which is preliminary data.</text>
</comment>
<feature type="compositionally biased region" description="Polar residues" evidence="2">
    <location>
        <begin position="200"/>
        <end position="211"/>
    </location>
</feature>
<gene>
    <name evidence="4" type="ORF">BJY14_002512</name>
</gene>
<dbReference type="AlphaFoldDB" id="A0A7Y9EF32"/>
<feature type="compositionally biased region" description="Acidic residues" evidence="2">
    <location>
        <begin position="56"/>
        <end position="77"/>
    </location>
</feature>
<feature type="active site" evidence="1">
    <location>
        <position position="562"/>
    </location>
</feature>
<feature type="domain" description="Calpain catalytic" evidence="3">
    <location>
        <begin position="241"/>
        <end position="582"/>
    </location>
</feature>
<feature type="compositionally biased region" description="Basic and acidic residues" evidence="2">
    <location>
        <begin position="218"/>
        <end position="228"/>
    </location>
</feature>
<feature type="region of interest" description="Disordered" evidence="2">
    <location>
        <begin position="1"/>
        <end position="334"/>
    </location>
</feature>
<keyword evidence="1" id="KW-0378">Hydrolase</keyword>
<keyword evidence="1" id="KW-0645">Protease</keyword>